<dbReference type="Proteomes" id="UP000309788">
    <property type="component" value="Unassembled WGS sequence"/>
</dbReference>
<evidence type="ECO:0000313" key="1">
    <source>
        <dbReference type="EMBL" id="TLU96416.1"/>
    </source>
</evidence>
<dbReference type="EMBL" id="VCEI01000011">
    <property type="protein sequence ID" value="TLU96416.1"/>
    <property type="molecule type" value="Genomic_DNA"/>
</dbReference>
<name>A0A5R9KK20_9BACT</name>
<comment type="caution">
    <text evidence="1">The sequence shown here is derived from an EMBL/GenBank/DDBJ whole genome shotgun (WGS) entry which is preliminary data.</text>
</comment>
<gene>
    <name evidence="1" type="ORF">FEM55_04590</name>
</gene>
<proteinExistence type="predicted"/>
<dbReference type="RefSeq" id="WP_138280110.1">
    <property type="nucleotide sequence ID" value="NZ_BMGE01000001.1"/>
</dbReference>
<keyword evidence="2" id="KW-1185">Reference proteome</keyword>
<evidence type="ECO:0000313" key="2">
    <source>
        <dbReference type="Proteomes" id="UP000309788"/>
    </source>
</evidence>
<sequence length="142" mass="16092">MKKLLFALMISLVTVACKKDEPKPEPEIASIVDRWKLTAYENTVNGEKVWVPVQGEPYYMSFRFDGVILDPKGLPICCSPKAYYLNGVLFEIKPKTEVPVNEQCALVDCVGCDTWSIEQTGNELIVTLCEPFTAHRSKYIRE</sequence>
<accession>A0A5R9KK20</accession>
<dbReference type="AlphaFoldDB" id="A0A5R9KK20"/>
<dbReference type="OrthoDB" id="953349at2"/>
<reference evidence="1 2" key="1">
    <citation type="submission" date="2019-05" db="EMBL/GenBank/DDBJ databases">
        <authorList>
            <person name="Qu J.-H."/>
        </authorList>
    </citation>
    <scope>NUCLEOTIDE SEQUENCE [LARGE SCALE GENOMIC DNA]</scope>
    <source>
        <strain evidence="1 2">Z12</strain>
    </source>
</reference>
<protein>
    <recommendedName>
        <fullName evidence="3">Lipocalin-like domain-containing protein</fullName>
    </recommendedName>
</protein>
<dbReference type="PROSITE" id="PS51257">
    <property type="entry name" value="PROKAR_LIPOPROTEIN"/>
    <property type="match status" value="1"/>
</dbReference>
<organism evidence="1 2">
    <name type="scientific">Dyadobacter sediminis</name>
    <dbReference type="NCBI Taxonomy" id="1493691"/>
    <lineage>
        <taxon>Bacteria</taxon>
        <taxon>Pseudomonadati</taxon>
        <taxon>Bacteroidota</taxon>
        <taxon>Cytophagia</taxon>
        <taxon>Cytophagales</taxon>
        <taxon>Spirosomataceae</taxon>
        <taxon>Dyadobacter</taxon>
    </lineage>
</organism>
<evidence type="ECO:0008006" key="3">
    <source>
        <dbReference type="Google" id="ProtNLM"/>
    </source>
</evidence>